<feature type="non-terminal residue" evidence="1">
    <location>
        <position position="129"/>
    </location>
</feature>
<dbReference type="EMBL" id="UINC01226312">
    <property type="protein sequence ID" value="SVE56747.1"/>
    <property type="molecule type" value="Genomic_DNA"/>
</dbReference>
<organism evidence="1">
    <name type="scientific">marine metagenome</name>
    <dbReference type="NCBI Taxonomy" id="408172"/>
    <lineage>
        <taxon>unclassified sequences</taxon>
        <taxon>metagenomes</taxon>
        <taxon>ecological metagenomes</taxon>
    </lineage>
</organism>
<sequence>VDFLDDIIAKQIKSLPSDDGIYENYKNNYNRLKRDIKSFNRNEELVKKIAIFPKLSKRISDLKKIKKSERKFLDFTNKMDQVIRGIKNKRNKEYFDDQILLKILRASDVYGRSLDNTKGFLHYISIIDK</sequence>
<proteinExistence type="predicted"/>
<feature type="non-terminal residue" evidence="1">
    <location>
        <position position="1"/>
    </location>
</feature>
<reference evidence="1" key="1">
    <citation type="submission" date="2018-05" db="EMBL/GenBank/DDBJ databases">
        <authorList>
            <person name="Lanie J.A."/>
            <person name="Ng W.-L."/>
            <person name="Kazmierczak K.M."/>
            <person name="Andrzejewski T.M."/>
            <person name="Davidsen T.M."/>
            <person name="Wayne K.J."/>
            <person name="Tettelin H."/>
            <person name="Glass J.I."/>
            <person name="Rusch D."/>
            <person name="Podicherti R."/>
            <person name="Tsui H.-C.T."/>
            <person name="Winkler M.E."/>
        </authorList>
    </citation>
    <scope>NUCLEOTIDE SEQUENCE</scope>
</reference>
<name>A0A383EIR3_9ZZZZ</name>
<accession>A0A383EIR3</accession>
<evidence type="ECO:0000313" key="1">
    <source>
        <dbReference type="EMBL" id="SVE56747.1"/>
    </source>
</evidence>
<protein>
    <submittedName>
        <fullName evidence="1">Uncharacterized protein</fullName>
    </submittedName>
</protein>
<gene>
    <name evidence="1" type="ORF">METZ01_LOCUS509601</name>
</gene>
<dbReference type="AlphaFoldDB" id="A0A383EIR3"/>